<accession>A0A9D4DCR1</accession>
<proteinExistence type="predicted"/>
<dbReference type="Gene3D" id="3.40.390.10">
    <property type="entry name" value="Collagenase (Catalytic Domain)"/>
    <property type="match status" value="1"/>
</dbReference>
<dbReference type="SUPFAM" id="SSF55486">
    <property type="entry name" value="Metalloproteases ('zincins'), catalytic domain"/>
    <property type="match status" value="1"/>
</dbReference>
<organism evidence="1 2">
    <name type="scientific">Dreissena polymorpha</name>
    <name type="common">Zebra mussel</name>
    <name type="synonym">Mytilus polymorpha</name>
    <dbReference type="NCBI Taxonomy" id="45954"/>
    <lineage>
        <taxon>Eukaryota</taxon>
        <taxon>Metazoa</taxon>
        <taxon>Spiralia</taxon>
        <taxon>Lophotrochozoa</taxon>
        <taxon>Mollusca</taxon>
        <taxon>Bivalvia</taxon>
        <taxon>Autobranchia</taxon>
        <taxon>Heteroconchia</taxon>
        <taxon>Euheterodonta</taxon>
        <taxon>Imparidentia</taxon>
        <taxon>Neoheterodontei</taxon>
        <taxon>Myida</taxon>
        <taxon>Dreissenoidea</taxon>
        <taxon>Dreissenidae</taxon>
        <taxon>Dreissena</taxon>
    </lineage>
</organism>
<dbReference type="Proteomes" id="UP000828390">
    <property type="component" value="Unassembled WGS sequence"/>
</dbReference>
<dbReference type="GO" id="GO:0008237">
    <property type="term" value="F:metallopeptidase activity"/>
    <property type="evidence" value="ECO:0007669"/>
    <property type="project" value="InterPro"/>
</dbReference>
<reference evidence="1" key="1">
    <citation type="journal article" date="2019" name="bioRxiv">
        <title>The Genome of the Zebra Mussel, Dreissena polymorpha: A Resource for Invasive Species Research.</title>
        <authorList>
            <person name="McCartney M.A."/>
            <person name="Auch B."/>
            <person name="Kono T."/>
            <person name="Mallez S."/>
            <person name="Zhang Y."/>
            <person name="Obille A."/>
            <person name="Becker A."/>
            <person name="Abrahante J.E."/>
            <person name="Garbe J."/>
            <person name="Badalamenti J.P."/>
            <person name="Herman A."/>
            <person name="Mangelson H."/>
            <person name="Liachko I."/>
            <person name="Sullivan S."/>
            <person name="Sone E.D."/>
            <person name="Koren S."/>
            <person name="Silverstein K.A.T."/>
            <person name="Beckman K.B."/>
            <person name="Gohl D.M."/>
        </authorList>
    </citation>
    <scope>NUCLEOTIDE SEQUENCE</scope>
    <source>
        <strain evidence="1">Duluth1</strain>
        <tissue evidence="1">Whole animal</tissue>
    </source>
</reference>
<comment type="caution">
    <text evidence="1">The sequence shown here is derived from an EMBL/GenBank/DDBJ whole genome shotgun (WGS) entry which is preliminary data.</text>
</comment>
<keyword evidence="2" id="KW-1185">Reference proteome</keyword>
<reference evidence="1" key="2">
    <citation type="submission" date="2020-11" db="EMBL/GenBank/DDBJ databases">
        <authorList>
            <person name="McCartney M.A."/>
            <person name="Auch B."/>
            <person name="Kono T."/>
            <person name="Mallez S."/>
            <person name="Becker A."/>
            <person name="Gohl D.M."/>
            <person name="Silverstein K.A.T."/>
            <person name="Koren S."/>
            <person name="Bechman K.B."/>
            <person name="Herman A."/>
            <person name="Abrahante J.E."/>
            <person name="Garbe J."/>
        </authorList>
    </citation>
    <scope>NUCLEOTIDE SEQUENCE</scope>
    <source>
        <strain evidence="1">Duluth1</strain>
        <tissue evidence="1">Whole animal</tissue>
    </source>
</reference>
<protein>
    <submittedName>
        <fullName evidence="1">Uncharacterized protein</fullName>
    </submittedName>
</protein>
<sequence length="52" mass="5805">MCEGERSCNINEDIGLASAFTVAHEMGHKYGLYSRYIIHELRSGNTELNACV</sequence>
<dbReference type="InterPro" id="IPR024079">
    <property type="entry name" value="MetalloPept_cat_dom_sf"/>
</dbReference>
<name>A0A9D4DCR1_DREPO</name>
<evidence type="ECO:0000313" key="2">
    <source>
        <dbReference type="Proteomes" id="UP000828390"/>
    </source>
</evidence>
<evidence type="ECO:0000313" key="1">
    <source>
        <dbReference type="EMBL" id="KAH3741906.1"/>
    </source>
</evidence>
<gene>
    <name evidence="1" type="ORF">DPMN_048636</name>
</gene>
<dbReference type="AlphaFoldDB" id="A0A9D4DCR1"/>
<dbReference type="EMBL" id="JAIWYP010000011">
    <property type="protein sequence ID" value="KAH3741906.1"/>
    <property type="molecule type" value="Genomic_DNA"/>
</dbReference>